<sequence>MHSLKLIRWVVGYVFFVSGVLKIVTPGAAGVFSGYGIPYPGETVLVVGIIELLCGLFLFLDYEVRKVTIPLLVIMVGALLITKVPLLSTEGLPTFLFQSKLDIVMVVLLSILYKR</sequence>
<evidence type="ECO:0000256" key="1">
    <source>
        <dbReference type="ARBA" id="ARBA00004141"/>
    </source>
</evidence>
<protein>
    <submittedName>
        <fullName evidence="6">DoxX family protein</fullName>
    </submittedName>
</protein>
<name>A0ABW4LRF0_9BACI</name>
<evidence type="ECO:0000256" key="5">
    <source>
        <dbReference type="SAM" id="Phobius"/>
    </source>
</evidence>
<comment type="subcellular location">
    <subcellularLocation>
        <location evidence="1">Membrane</location>
        <topology evidence="1">Multi-pass membrane protein</topology>
    </subcellularLocation>
</comment>
<dbReference type="Pfam" id="PF07681">
    <property type="entry name" value="DoxX"/>
    <property type="match status" value="1"/>
</dbReference>
<dbReference type="Proteomes" id="UP001597214">
    <property type="component" value="Unassembled WGS sequence"/>
</dbReference>
<reference evidence="7" key="1">
    <citation type="journal article" date="2019" name="Int. J. Syst. Evol. Microbiol.">
        <title>The Global Catalogue of Microorganisms (GCM) 10K type strain sequencing project: providing services to taxonomists for standard genome sequencing and annotation.</title>
        <authorList>
            <consortium name="The Broad Institute Genomics Platform"/>
            <consortium name="The Broad Institute Genome Sequencing Center for Infectious Disease"/>
            <person name="Wu L."/>
            <person name="Ma J."/>
        </authorList>
    </citation>
    <scope>NUCLEOTIDE SEQUENCE [LARGE SCALE GENOMIC DNA]</scope>
    <source>
        <strain evidence="7">CCUG 49339</strain>
    </source>
</reference>
<evidence type="ECO:0000313" key="7">
    <source>
        <dbReference type="Proteomes" id="UP001597214"/>
    </source>
</evidence>
<keyword evidence="4 5" id="KW-0472">Membrane</keyword>
<accession>A0ABW4LRF0</accession>
<keyword evidence="3 5" id="KW-1133">Transmembrane helix</keyword>
<feature type="transmembrane region" description="Helical" evidence="5">
    <location>
        <begin position="67"/>
        <end position="86"/>
    </location>
</feature>
<evidence type="ECO:0000256" key="3">
    <source>
        <dbReference type="ARBA" id="ARBA00022989"/>
    </source>
</evidence>
<keyword evidence="7" id="KW-1185">Reference proteome</keyword>
<organism evidence="6 7">
    <name type="scientific">Bacillus salitolerans</name>
    <dbReference type="NCBI Taxonomy" id="1437434"/>
    <lineage>
        <taxon>Bacteria</taxon>
        <taxon>Bacillati</taxon>
        <taxon>Bacillota</taxon>
        <taxon>Bacilli</taxon>
        <taxon>Bacillales</taxon>
        <taxon>Bacillaceae</taxon>
        <taxon>Bacillus</taxon>
    </lineage>
</organism>
<feature type="transmembrane region" description="Helical" evidence="5">
    <location>
        <begin position="92"/>
        <end position="113"/>
    </location>
</feature>
<evidence type="ECO:0000256" key="4">
    <source>
        <dbReference type="ARBA" id="ARBA00023136"/>
    </source>
</evidence>
<feature type="transmembrane region" description="Helical" evidence="5">
    <location>
        <begin position="43"/>
        <end position="60"/>
    </location>
</feature>
<comment type="caution">
    <text evidence="6">The sequence shown here is derived from an EMBL/GenBank/DDBJ whole genome shotgun (WGS) entry which is preliminary data.</text>
</comment>
<gene>
    <name evidence="6" type="ORF">ACFSCX_14430</name>
</gene>
<dbReference type="EMBL" id="JBHUEM010000023">
    <property type="protein sequence ID" value="MFD1737729.1"/>
    <property type="molecule type" value="Genomic_DNA"/>
</dbReference>
<evidence type="ECO:0000256" key="2">
    <source>
        <dbReference type="ARBA" id="ARBA00022692"/>
    </source>
</evidence>
<proteinExistence type="predicted"/>
<feature type="transmembrane region" description="Helical" evidence="5">
    <location>
        <begin position="12"/>
        <end position="37"/>
    </location>
</feature>
<evidence type="ECO:0000313" key="6">
    <source>
        <dbReference type="EMBL" id="MFD1737729.1"/>
    </source>
</evidence>
<keyword evidence="2 5" id="KW-0812">Transmembrane</keyword>
<dbReference type="InterPro" id="IPR032808">
    <property type="entry name" value="DoxX"/>
</dbReference>
<dbReference type="RefSeq" id="WP_377928949.1">
    <property type="nucleotide sequence ID" value="NZ_JBHUEM010000023.1"/>
</dbReference>